<dbReference type="GO" id="GO:0005524">
    <property type="term" value="F:ATP binding"/>
    <property type="evidence" value="ECO:0007669"/>
    <property type="project" value="InterPro"/>
</dbReference>
<dbReference type="Gene3D" id="1.25.10.10">
    <property type="entry name" value="Leucine-rich Repeat Variant"/>
    <property type="match status" value="1"/>
</dbReference>
<accession>A0AAN9T2H6</accession>
<dbReference type="InterPro" id="IPR016024">
    <property type="entry name" value="ARM-type_fold"/>
</dbReference>
<dbReference type="PANTHER" id="PTHR12984">
    <property type="entry name" value="SCY1-RELATED S/T PROTEIN KINASE-LIKE"/>
    <property type="match status" value="1"/>
</dbReference>
<feature type="region of interest" description="Disordered" evidence="5">
    <location>
        <begin position="756"/>
        <end position="777"/>
    </location>
</feature>
<evidence type="ECO:0000256" key="4">
    <source>
        <dbReference type="ARBA" id="ARBA00056114"/>
    </source>
</evidence>
<dbReference type="SUPFAM" id="SSF48371">
    <property type="entry name" value="ARM repeat"/>
    <property type="match status" value="1"/>
</dbReference>
<evidence type="ECO:0000313" key="8">
    <source>
        <dbReference type="Proteomes" id="UP001367676"/>
    </source>
</evidence>
<feature type="compositionally biased region" description="Polar residues" evidence="5">
    <location>
        <begin position="668"/>
        <end position="677"/>
    </location>
</feature>
<dbReference type="GO" id="GO:0004672">
    <property type="term" value="F:protein kinase activity"/>
    <property type="evidence" value="ECO:0007669"/>
    <property type="project" value="InterPro"/>
</dbReference>
<dbReference type="InterPro" id="IPR000719">
    <property type="entry name" value="Prot_kinase_dom"/>
</dbReference>
<dbReference type="Gene3D" id="3.30.200.20">
    <property type="entry name" value="Phosphorylase Kinase, domain 1"/>
    <property type="match status" value="1"/>
</dbReference>
<dbReference type="PANTHER" id="PTHR12984:SF3">
    <property type="entry name" value="N-TERMINAL KINASE-LIKE PROTEIN"/>
    <property type="match status" value="1"/>
</dbReference>
<dbReference type="AlphaFoldDB" id="A0AAN9T2H6"/>
<dbReference type="SMART" id="SM00220">
    <property type="entry name" value="S_TKc"/>
    <property type="match status" value="1"/>
</dbReference>
<evidence type="ECO:0000256" key="2">
    <source>
        <dbReference type="ARBA" id="ARBA00040972"/>
    </source>
</evidence>
<name>A0AAN9T2H6_9HEMI</name>
<dbReference type="Proteomes" id="UP001367676">
    <property type="component" value="Unassembled WGS sequence"/>
</dbReference>
<feature type="region of interest" description="Disordered" evidence="5">
    <location>
        <begin position="668"/>
        <end position="710"/>
    </location>
</feature>
<proteinExistence type="inferred from homology"/>
<dbReference type="EMBL" id="JBBCAQ010000041">
    <property type="protein sequence ID" value="KAK7571060.1"/>
    <property type="molecule type" value="Genomic_DNA"/>
</dbReference>
<organism evidence="7 8">
    <name type="scientific">Parthenolecanium corni</name>
    <dbReference type="NCBI Taxonomy" id="536013"/>
    <lineage>
        <taxon>Eukaryota</taxon>
        <taxon>Metazoa</taxon>
        <taxon>Ecdysozoa</taxon>
        <taxon>Arthropoda</taxon>
        <taxon>Hexapoda</taxon>
        <taxon>Insecta</taxon>
        <taxon>Pterygota</taxon>
        <taxon>Neoptera</taxon>
        <taxon>Paraneoptera</taxon>
        <taxon>Hemiptera</taxon>
        <taxon>Sternorrhyncha</taxon>
        <taxon>Coccoidea</taxon>
        <taxon>Coccidae</taxon>
        <taxon>Parthenolecanium</taxon>
    </lineage>
</organism>
<gene>
    <name evidence="7" type="ORF">V9T40_014664</name>
</gene>
<dbReference type="SUPFAM" id="SSF56112">
    <property type="entry name" value="Protein kinase-like (PK-like)"/>
    <property type="match status" value="1"/>
</dbReference>
<dbReference type="InterPro" id="IPR011989">
    <property type="entry name" value="ARM-like"/>
</dbReference>
<protein>
    <recommendedName>
        <fullName evidence="2">N-terminal kinase-like protein</fullName>
    </recommendedName>
    <alternativeName>
        <fullName evidence="3">SCY1-like protein 1</fullName>
    </alternativeName>
</protein>
<comment type="caution">
    <text evidence="7">The sequence shown here is derived from an EMBL/GenBank/DDBJ whole genome shotgun (WGS) entry which is preliminary data.</text>
</comment>
<dbReference type="Pfam" id="PF00069">
    <property type="entry name" value="Pkinase"/>
    <property type="match status" value="1"/>
</dbReference>
<dbReference type="InterPro" id="IPR011009">
    <property type="entry name" value="Kinase-like_dom_sf"/>
</dbReference>
<dbReference type="Gene3D" id="1.10.510.10">
    <property type="entry name" value="Transferase(Phosphotransferase) domain 1"/>
    <property type="match status" value="1"/>
</dbReference>
<evidence type="ECO:0000256" key="3">
    <source>
        <dbReference type="ARBA" id="ARBA00042347"/>
    </source>
</evidence>
<dbReference type="InterPro" id="IPR051177">
    <property type="entry name" value="CIK-Related_Protein"/>
</dbReference>
<feature type="region of interest" description="Disordered" evidence="5">
    <location>
        <begin position="591"/>
        <end position="643"/>
    </location>
</feature>
<evidence type="ECO:0000256" key="5">
    <source>
        <dbReference type="SAM" id="MobiDB-lite"/>
    </source>
</evidence>
<comment type="function">
    <text evidence="4">Regulates COPI-mediated retrograde protein traffic at the interface between the Golgi apparatus and the endoplasmic reticulum. Involved in the maintenance of the Golgi apparatus morphology.</text>
</comment>
<keyword evidence="8" id="KW-1185">Reference proteome</keyword>
<dbReference type="PROSITE" id="PS50011">
    <property type="entry name" value="PROTEIN_KINASE_DOM"/>
    <property type="match status" value="1"/>
</dbReference>
<feature type="compositionally biased region" description="Polar residues" evidence="5">
    <location>
        <begin position="691"/>
        <end position="710"/>
    </location>
</feature>
<evidence type="ECO:0000256" key="1">
    <source>
        <dbReference type="ARBA" id="ARBA00038349"/>
    </source>
</evidence>
<evidence type="ECO:0000313" key="7">
    <source>
        <dbReference type="EMBL" id="KAK7571060.1"/>
    </source>
</evidence>
<feature type="domain" description="Protein kinase" evidence="6">
    <location>
        <begin position="15"/>
        <end position="268"/>
    </location>
</feature>
<comment type="similarity">
    <text evidence="1">Belongs to the protein kinase superfamily.</text>
</comment>
<sequence>MWSFFSRDPSKDFPYDVGELIASSPEETIWSLHKGKKKNSGDEVSIFVFDIRSNSDSKLEVAKNTIRRLKTLRHPSILTYLDSHETDKALFLATEYVEPLSTHLANVSSDPRERDLYLSWGIFQITRALSFLNNDGNLRHNNVCASSVFVNQAGEWKLGSVEHMAGLNEGDGVPIKILPALEKYSPPEKADTIKQRQITKCSTDMWGLGCLIWEVYNASLSQPSALRSTHKIPKSLSSVYAELIAPSPNSRPNPADVITRCRKNDGFFKNDLVDSLLFLEEIQIKDKNEKNRFFSSLTMLLDHFPDNVCRFKILPHLINAFEYGEAGAAVLTPLLKLGNLLDESEYQKKIVPCVVKLFSCNDRATRSKLLQQMEHYIGHLQSATINDQIFPQIANGFLDTNPMIREQTIKSVLHLSPKLNYNNLNVEILRHFARLQSKDDQGGIRTNTTVCMGKIAQFLHPQIRQKVLISAFIRAMKDPFPPARTAGILALAATQQYFLMSEVASRILPALCQLTVDPDKSVRDHIFRTIKGFLGKLEKLSEDPTLRESMEADVHASTPCLSNAAATWAGWAVTAVTAKFYRSQSDIAKPTTPRISKGIHKPCSLEQPPSSSSISTTTTSSEVTSLASFEQEDKPNDSASDYEENWEADNWGDIQTDDKLQNGSINVSTENTESKINPTDGWDDDDWSPIESMSSKPVSQTTFSNPQRPQNIVKEDTSEWDQALRNSIISENKEIQVEKTEEPKISREDRKIIRQKELEQKKTNKRGGITKLAAKKL</sequence>
<reference evidence="7 8" key="1">
    <citation type="submission" date="2024-03" db="EMBL/GenBank/DDBJ databases">
        <title>Adaptation during the transition from Ophiocordyceps entomopathogen to insect associate is accompanied by gene loss and intensified selection.</title>
        <authorList>
            <person name="Ward C.M."/>
            <person name="Onetto C.A."/>
            <person name="Borneman A.R."/>
        </authorList>
    </citation>
    <scope>NUCLEOTIDE SEQUENCE [LARGE SCALE GENOMIC DNA]</scope>
    <source>
        <strain evidence="7">AWRI1</strain>
        <tissue evidence="7">Single Adult Female</tissue>
    </source>
</reference>
<evidence type="ECO:0000259" key="6">
    <source>
        <dbReference type="PROSITE" id="PS50011"/>
    </source>
</evidence>
<feature type="compositionally biased region" description="Low complexity" evidence="5">
    <location>
        <begin position="610"/>
        <end position="628"/>
    </location>
</feature>